<reference evidence="1 2" key="1">
    <citation type="submission" date="2024-04" db="EMBL/GenBank/DDBJ databases">
        <title>Phyllosticta paracitricarpa is synonymous to the EU quarantine fungus P. citricarpa based on phylogenomic analyses.</title>
        <authorList>
            <consortium name="Lawrence Berkeley National Laboratory"/>
            <person name="Van ingen-buijs V.A."/>
            <person name="Van westerhoven A.C."/>
            <person name="Haridas S."/>
            <person name="Skiadas P."/>
            <person name="Martin F."/>
            <person name="Groenewald J.Z."/>
            <person name="Crous P.W."/>
            <person name="Seidl M.F."/>
        </authorList>
    </citation>
    <scope>NUCLEOTIDE SEQUENCE [LARGE SCALE GENOMIC DNA]</scope>
    <source>
        <strain evidence="1 2">CPC 17464</strain>
    </source>
</reference>
<sequence>MPFPRGRNAVVRTYQWHAHCELGCRPNSSALCTLAGLRHARPPVQRPWSTAIRHAWPGLACSMVPGPAFAVALAAPRGSSCFCPHRARARAKKGLAGLLSSFLESCVHPPALPGRSPDLITGTCCLTSPLPARHAVPPEQRTSTRIRPAPRSSEYGIISSQWCFAPLRRRQAKPLRFGEAVE</sequence>
<dbReference type="GeneID" id="92028990"/>
<name>A0ABR1LMM9_9PEZI</name>
<comment type="caution">
    <text evidence="1">The sequence shown here is derived from an EMBL/GenBank/DDBJ whole genome shotgun (WGS) entry which is preliminary data.</text>
</comment>
<keyword evidence="2" id="KW-1185">Reference proteome</keyword>
<dbReference type="EMBL" id="JBBPEH010000007">
    <property type="protein sequence ID" value="KAK7536457.1"/>
    <property type="molecule type" value="Genomic_DNA"/>
</dbReference>
<dbReference type="RefSeq" id="XP_066654873.1">
    <property type="nucleotide sequence ID" value="XM_066796084.1"/>
</dbReference>
<accession>A0ABR1LMM9</accession>
<protein>
    <submittedName>
        <fullName evidence="1">Uncharacterized protein</fullName>
    </submittedName>
</protein>
<evidence type="ECO:0000313" key="2">
    <source>
        <dbReference type="Proteomes" id="UP001360953"/>
    </source>
</evidence>
<organism evidence="1 2">
    <name type="scientific">Phyllosticta citribraziliensis</name>
    <dbReference type="NCBI Taxonomy" id="989973"/>
    <lineage>
        <taxon>Eukaryota</taxon>
        <taxon>Fungi</taxon>
        <taxon>Dikarya</taxon>
        <taxon>Ascomycota</taxon>
        <taxon>Pezizomycotina</taxon>
        <taxon>Dothideomycetes</taxon>
        <taxon>Dothideomycetes incertae sedis</taxon>
        <taxon>Botryosphaeriales</taxon>
        <taxon>Phyllostictaceae</taxon>
        <taxon>Phyllosticta</taxon>
    </lineage>
</organism>
<evidence type="ECO:0000313" key="1">
    <source>
        <dbReference type="EMBL" id="KAK7536457.1"/>
    </source>
</evidence>
<gene>
    <name evidence="1" type="ORF">J3D65DRAFT_419213</name>
</gene>
<proteinExistence type="predicted"/>
<dbReference type="Proteomes" id="UP001360953">
    <property type="component" value="Unassembled WGS sequence"/>
</dbReference>